<proteinExistence type="predicted"/>
<dbReference type="AlphaFoldDB" id="H6LER1"/>
<sequence>MGYKDSCSALYEEFIKQFKLGSLEKQDTLIYPLCFLYRHTTELFIKYLFCKHVSLSESEIKDFFNKNHNLEKAWEKLEVFLIDFEVSQPMKLIEKQIDLKAVRSYVLQIQEFDEKSMRMRYPVTKKLKESNEHPIRLKIINLNNKMVALFDTFERINSELDEI</sequence>
<accession>H6LER1</accession>
<dbReference type="Proteomes" id="UP000007177">
    <property type="component" value="Chromosome"/>
</dbReference>
<keyword evidence="2" id="KW-1185">Reference proteome</keyword>
<name>H6LER1_ACEWD</name>
<protein>
    <submittedName>
        <fullName evidence="1">Uncharacterized protein</fullName>
    </submittedName>
</protein>
<evidence type="ECO:0000313" key="1">
    <source>
        <dbReference type="EMBL" id="AFA49354.1"/>
    </source>
</evidence>
<dbReference type="HOGENOM" id="CLU_1623561_0_0_9"/>
<dbReference type="OrthoDB" id="7063737at2"/>
<dbReference type="KEGG" id="awo:Awo_c25980"/>
<reference evidence="1 2" key="2">
    <citation type="journal article" date="2012" name="PLoS ONE">
        <title>An ancient pathway combining carbon dioxide fixation with the generation and utilization of a sodium ion gradient for ATP synthesis.</title>
        <authorList>
            <person name="Poehlein A."/>
            <person name="Schmidt S."/>
            <person name="Kaster A.K."/>
            <person name="Goenrich M."/>
            <person name="Vollmers J."/>
            <person name="Thurmer A."/>
            <person name="Bertsch J."/>
            <person name="Schuchmann K."/>
            <person name="Voigt B."/>
            <person name="Hecker M."/>
            <person name="Daniel R."/>
            <person name="Thauer R.K."/>
            <person name="Gottschalk G."/>
            <person name="Muller V."/>
        </authorList>
    </citation>
    <scope>NUCLEOTIDE SEQUENCE [LARGE SCALE GENOMIC DNA]</scope>
    <source>
        <strain evidence="2">ATCC 29683 / DSM 1030 / JCM 2381 / KCTC 1655 / WB1</strain>
    </source>
</reference>
<dbReference type="EMBL" id="CP002987">
    <property type="protein sequence ID" value="AFA49354.1"/>
    <property type="molecule type" value="Genomic_DNA"/>
</dbReference>
<evidence type="ECO:0000313" key="2">
    <source>
        <dbReference type="Proteomes" id="UP000007177"/>
    </source>
</evidence>
<gene>
    <name evidence="1" type="ordered locus">Awo_c25980</name>
</gene>
<dbReference type="RefSeq" id="WP_014356954.1">
    <property type="nucleotide sequence ID" value="NC_016894.1"/>
</dbReference>
<dbReference type="eggNOG" id="ENOG50332DK">
    <property type="taxonomic scope" value="Bacteria"/>
</dbReference>
<reference evidence="2" key="1">
    <citation type="submission" date="2011-07" db="EMBL/GenBank/DDBJ databases">
        <title>Complete genome sequence of Acetobacterium woodii.</title>
        <authorList>
            <person name="Poehlein A."/>
            <person name="Schmidt S."/>
            <person name="Kaster A.-K."/>
            <person name="Goenrich M."/>
            <person name="Vollmers J."/>
            <person name="Thuermer A."/>
            <person name="Gottschalk G."/>
            <person name="Thauer R.K."/>
            <person name="Daniel R."/>
            <person name="Mueller V."/>
        </authorList>
    </citation>
    <scope>NUCLEOTIDE SEQUENCE [LARGE SCALE GENOMIC DNA]</scope>
    <source>
        <strain evidence="2">ATCC 29683 / DSM 1030 / JCM 2381 / KCTC 1655 / WB1</strain>
    </source>
</reference>
<organism evidence="1 2">
    <name type="scientific">Acetobacterium woodii (strain ATCC 29683 / DSM 1030 / JCM 2381 / KCTC 1655 / WB1)</name>
    <dbReference type="NCBI Taxonomy" id="931626"/>
    <lineage>
        <taxon>Bacteria</taxon>
        <taxon>Bacillati</taxon>
        <taxon>Bacillota</taxon>
        <taxon>Clostridia</taxon>
        <taxon>Eubacteriales</taxon>
        <taxon>Eubacteriaceae</taxon>
        <taxon>Acetobacterium</taxon>
    </lineage>
</organism>